<dbReference type="EMBL" id="JAQQPM010000004">
    <property type="protein sequence ID" value="KAK2070548.1"/>
    <property type="molecule type" value="Genomic_DNA"/>
</dbReference>
<proteinExistence type="predicted"/>
<accession>A0AAD9ME40</accession>
<evidence type="ECO:0000313" key="2">
    <source>
        <dbReference type="Proteomes" id="UP001217918"/>
    </source>
</evidence>
<dbReference type="Proteomes" id="UP001217918">
    <property type="component" value="Unassembled WGS sequence"/>
</dbReference>
<organism evidence="1 2">
    <name type="scientific">Phyllachora maydis</name>
    <dbReference type="NCBI Taxonomy" id="1825666"/>
    <lineage>
        <taxon>Eukaryota</taxon>
        <taxon>Fungi</taxon>
        <taxon>Dikarya</taxon>
        <taxon>Ascomycota</taxon>
        <taxon>Pezizomycotina</taxon>
        <taxon>Sordariomycetes</taxon>
        <taxon>Sordariomycetidae</taxon>
        <taxon>Phyllachorales</taxon>
        <taxon>Phyllachoraceae</taxon>
        <taxon>Phyllachora</taxon>
    </lineage>
</organism>
<keyword evidence="2" id="KW-1185">Reference proteome</keyword>
<comment type="caution">
    <text evidence="1">The sequence shown here is derived from an EMBL/GenBank/DDBJ whole genome shotgun (WGS) entry which is preliminary data.</text>
</comment>
<gene>
    <name evidence="1" type="ORF">P8C59_005033</name>
</gene>
<dbReference type="AlphaFoldDB" id="A0AAD9ME40"/>
<protein>
    <submittedName>
        <fullName evidence="1">Uncharacterized protein</fullName>
    </submittedName>
</protein>
<evidence type="ECO:0000313" key="1">
    <source>
        <dbReference type="EMBL" id="KAK2070548.1"/>
    </source>
</evidence>
<sequence length="195" mass="22492">MSRKIHGLAQWRKWTRNARLIQLDQCLRASHRRPTHSGKSPPDPSMGSSGGVIRLITFNFIRVSNNVVPQLRLRKSLIRLHINRLQRQTMLSEIQRRELLDRIGQASQAQLVVIAKDGRVQLELLSIDWDSHFGDEVLDMLVTIRMNRVIDELCHSLRGHPDRPRFGDNVSKITPWQSCIVVHWLSSSAENRVVC</sequence>
<name>A0AAD9ME40_9PEZI</name>
<reference evidence="1" key="1">
    <citation type="journal article" date="2023" name="Mol. Plant Microbe Interact.">
        <title>Elucidating the Obligate Nature and Biological Capacity of an Invasive Fungal Corn Pathogen.</title>
        <authorList>
            <person name="MacCready J.S."/>
            <person name="Roggenkamp E.M."/>
            <person name="Gdanetz K."/>
            <person name="Chilvers M.I."/>
        </authorList>
    </citation>
    <scope>NUCLEOTIDE SEQUENCE</scope>
    <source>
        <strain evidence="1">PM02</strain>
    </source>
</reference>